<dbReference type="GO" id="GO:0016020">
    <property type="term" value="C:membrane"/>
    <property type="evidence" value="ECO:0007669"/>
    <property type="project" value="UniProtKB-SubCell"/>
</dbReference>
<feature type="transmembrane region" description="Helical" evidence="6">
    <location>
        <begin position="79"/>
        <end position="98"/>
    </location>
</feature>
<dbReference type="Pfam" id="PF05140">
    <property type="entry name" value="ResB"/>
    <property type="match status" value="1"/>
</dbReference>
<keyword evidence="2 6" id="KW-0812">Transmembrane</keyword>
<dbReference type="InterPro" id="IPR007816">
    <property type="entry name" value="ResB-like_domain"/>
</dbReference>
<name>A0A7Y9IZV7_9BURK</name>
<dbReference type="Proteomes" id="UP000542125">
    <property type="component" value="Unassembled WGS sequence"/>
</dbReference>
<dbReference type="GO" id="GO:0017004">
    <property type="term" value="P:cytochrome complex assembly"/>
    <property type="evidence" value="ECO:0007669"/>
    <property type="project" value="UniProtKB-KW"/>
</dbReference>
<evidence type="ECO:0000256" key="5">
    <source>
        <dbReference type="ARBA" id="ARBA00023136"/>
    </source>
</evidence>
<feature type="transmembrane region" description="Helical" evidence="6">
    <location>
        <begin position="640"/>
        <end position="658"/>
    </location>
</feature>
<keyword evidence="3" id="KW-0201">Cytochrome c-type biogenesis</keyword>
<proteinExistence type="predicted"/>
<dbReference type="EMBL" id="JACBYR010000004">
    <property type="protein sequence ID" value="NYE86124.1"/>
    <property type="molecule type" value="Genomic_DNA"/>
</dbReference>
<organism evidence="8 9">
    <name type="scientific">Pigmentiphaga litoralis</name>
    <dbReference type="NCBI Taxonomy" id="516702"/>
    <lineage>
        <taxon>Bacteria</taxon>
        <taxon>Pseudomonadati</taxon>
        <taxon>Pseudomonadota</taxon>
        <taxon>Betaproteobacteria</taxon>
        <taxon>Burkholderiales</taxon>
        <taxon>Alcaligenaceae</taxon>
        <taxon>Pigmentiphaga</taxon>
    </lineage>
</organism>
<evidence type="ECO:0000256" key="3">
    <source>
        <dbReference type="ARBA" id="ARBA00022748"/>
    </source>
</evidence>
<dbReference type="PANTHER" id="PTHR31566:SF0">
    <property type="entry name" value="CYTOCHROME C BIOGENESIS PROTEIN CCS1, CHLOROPLASTIC"/>
    <property type="match status" value="1"/>
</dbReference>
<feature type="domain" description="ResB-like" evidence="7">
    <location>
        <begin position="27"/>
        <end position="697"/>
    </location>
</feature>
<dbReference type="RefSeq" id="WP_373563496.1">
    <property type="nucleotide sequence ID" value="NZ_JACBYR010000004.1"/>
</dbReference>
<evidence type="ECO:0000313" key="8">
    <source>
        <dbReference type="EMBL" id="NYE86124.1"/>
    </source>
</evidence>
<gene>
    <name evidence="8" type="ORF">FHW18_005450</name>
</gene>
<comment type="caution">
    <text evidence="8">The sequence shown here is derived from an EMBL/GenBank/DDBJ whole genome shotgun (WGS) entry which is preliminary data.</text>
</comment>
<keyword evidence="5 6" id="KW-0472">Membrane</keyword>
<accession>A0A7Y9IZV7</accession>
<sequence>MNASTPVQRTTGAARYRDDVVELLGSMRFAVSLLSFICVASVVGTVLVQNQPSNNYVNQFGPFWYQVFDTFSLYHVYNAWWFLLIMGFLVVSTSLCLVRNAPKMIKEMRTYREHMRESSFNSFHHRAHVDGAVPVDEAVEASAALLKRRGYKLRLRQDGDATLIAAKTGTGNRLGYIFAHAAIVIICIGGLLDSEMPVRLQVWLGSKAPLHDNMAIADVPPSGRLSIDNPSFRANVLIPEGGQSRNAIVLVGDGAMVQPLPFTIELKKFIVEYYSTGMPRLFASEVEVTDGETGDKFPAKIEVNEPLRYKGVTVYQSSFDDGGSTLSLVGHALRGADNYAFPVEGKVGGTASLVPASAQGGGANTQDLKDLTVEFSGFRPINVENFASQVGTPAPQALREHVASVAGSAAKVGHDKDFRNVGPSVQYKLRDASGQAYEFNNYMLPVDVEGTPVFLNGMRANPEDEFRYVRIPADAKSTMAEFLGLRAALQDPAARELAARRFADSNRLAAGSGGEALTQQLRESAQRALDTFATGGLQAIARFLEGNVPAAEQQRAADVVVKLLGGAMAELRNVARERLGLAPLPRTGPEVEQASAWTQMSVAALSDMFLYPAPVLLSLSSFNHVQASVFQVSRTPGKTAVYLGCLLLVLGVFSMFYIRERRVWLWIKPAPSGGAGSDTRMAMTSQRRTLDFNREYDVLKADLADVLQDRQPAGNPTVQGHDTKGGS</sequence>
<evidence type="ECO:0000256" key="4">
    <source>
        <dbReference type="ARBA" id="ARBA00022989"/>
    </source>
</evidence>
<dbReference type="AlphaFoldDB" id="A0A7Y9IZV7"/>
<comment type="subcellular location">
    <subcellularLocation>
        <location evidence="1">Membrane</location>
        <topology evidence="1">Multi-pass membrane protein</topology>
    </subcellularLocation>
</comment>
<reference evidence="8 9" key="1">
    <citation type="submission" date="2020-07" db="EMBL/GenBank/DDBJ databases">
        <title>Genomic Encyclopedia of Type Strains, Phase IV (KMG-V): Genome sequencing to study the core and pangenomes of soil and plant-associated prokaryotes.</title>
        <authorList>
            <person name="Whitman W."/>
        </authorList>
    </citation>
    <scope>NUCLEOTIDE SEQUENCE [LARGE SCALE GENOMIC DNA]</scope>
    <source>
        <strain evidence="8 9">SAS40</strain>
    </source>
</reference>
<dbReference type="PANTHER" id="PTHR31566">
    <property type="entry name" value="CYTOCHROME C BIOGENESIS PROTEIN CCS1, CHLOROPLASTIC"/>
    <property type="match status" value="1"/>
</dbReference>
<keyword evidence="4 6" id="KW-1133">Transmembrane helix</keyword>
<evidence type="ECO:0000256" key="6">
    <source>
        <dbReference type="SAM" id="Phobius"/>
    </source>
</evidence>
<evidence type="ECO:0000256" key="1">
    <source>
        <dbReference type="ARBA" id="ARBA00004141"/>
    </source>
</evidence>
<feature type="transmembrane region" description="Helical" evidence="6">
    <location>
        <begin position="29"/>
        <end position="48"/>
    </location>
</feature>
<keyword evidence="9" id="KW-1185">Reference proteome</keyword>
<dbReference type="InterPro" id="IPR023494">
    <property type="entry name" value="Cyt_c_bgen_Ccs1/CcsB/ResB"/>
</dbReference>
<protein>
    <submittedName>
        <fullName evidence="8">Cytochrome c biogenesis protein</fullName>
    </submittedName>
</protein>
<evidence type="ECO:0000256" key="2">
    <source>
        <dbReference type="ARBA" id="ARBA00022692"/>
    </source>
</evidence>
<evidence type="ECO:0000259" key="7">
    <source>
        <dbReference type="Pfam" id="PF05140"/>
    </source>
</evidence>
<feature type="transmembrane region" description="Helical" evidence="6">
    <location>
        <begin position="174"/>
        <end position="192"/>
    </location>
</feature>
<evidence type="ECO:0000313" key="9">
    <source>
        <dbReference type="Proteomes" id="UP000542125"/>
    </source>
</evidence>